<accession>A0A397IFK7</accession>
<name>A0A397IFK7_9GLOM</name>
<evidence type="ECO:0000259" key="1">
    <source>
        <dbReference type="PROSITE" id="PS51886"/>
    </source>
</evidence>
<proteinExistence type="predicted"/>
<dbReference type="Pfam" id="PF07534">
    <property type="entry name" value="TLD"/>
    <property type="match status" value="1"/>
</dbReference>
<dbReference type="AlphaFoldDB" id="A0A397IFK7"/>
<protein>
    <recommendedName>
        <fullName evidence="1">TLDc domain-containing protein</fullName>
    </recommendedName>
</protein>
<keyword evidence="3" id="KW-1185">Reference proteome</keyword>
<evidence type="ECO:0000313" key="3">
    <source>
        <dbReference type="Proteomes" id="UP000266861"/>
    </source>
</evidence>
<comment type="caution">
    <text evidence="2">The sequence shown here is derived from an EMBL/GenBank/DDBJ whole genome shotgun (WGS) entry which is preliminary data.</text>
</comment>
<evidence type="ECO:0000313" key="2">
    <source>
        <dbReference type="EMBL" id="RHZ71550.1"/>
    </source>
</evidence>
<dbReference type="InterPro" id="IPR006571">
    <property type="entry name" value="TLDc_dom"/>
</dbReference>
<sequence>MLRGSRNGFNVNTIFNICDKVSKTIIILKVEDTGEILGGYNPLEWENNNDQWKETKDSFIFSLKTANMKNSILSTSNGSVHNYPNQLELSFGHALRLIGNLKTEKRCCCMKSGEYPRPIRSNEFISPNLYTPIIFS</sequence>
<dbReference type="Proteomes" id="UP000266861">
    <property type="component" value="Unassembled WGS sequence"/>
</dbReference>
<dbReference type="PROSITE" id="PS51886">
    <property type="entry name" value="TLDC"/>
    <property type="match status" value="1"/>
</dbReference>
<feature type="domain" description="TLDc" evidence="1">
    <location>
        <begin position="1"/>
        <end position="136"/>
    </location>
</feature>
<dbReference type="EMBL" id="PQFF01000234">
    <property type="protein sequence ID" value="RHZ71550.1"/>
    <property type="molecule type" value="Genomic_DNA"/>
</dbReference>
<gene>
    <name evidence="2" type="ORF">Glove_256g71</name>
</gene>
<dbReference type="OrthoDB" id="2435836at2759"/>
<organism evidence="2 3">
    <name type="scientific">Diversispora epigaea</name>
    <dbReference type="NCBI Taxonomy" id="1348612"/>
    <lineage>
        <taxon>Eukaryota</taxon>
        <taxon>Fungi</taxon>
        <taxon>Fungi incertae sedis</taxon>
        <taxon>Mucoromycota</taxon>
        <taxon>Glomeromycotina</taxon>
        <taxon>Glomeromycetes</taxon>
        <taxon>Diversisporales</taxon>
        <taxon>Diversisporaceae</taxon>
        <taxon>Diversispora</taxon>
    </lineage>
</organism>
<reference evidence="2 3" key="1">
    <citation type="submission" date="2018-08" db="EMBL/GenBank/DDBJ databases">
        <title>Genome and evolution of the arbuscular mycorrhizal fungus Diversispora epigaea (formerly Glomus versiforme) and its bacterial endosymbionts.</title>
        <authorList>
            <person name="Sun X."/>
            <person name="Fei Z."/>
            <person name="Harrison M."/>
        </authorList>
    </citation>
    <scope>NUCLEOTIDE SEQUENCE [LARGE SCALE GENOMIC DNA]</scope>
    <source>
        <strain evidence="2 3">IT104</strain>
    </source>
</reference>